<keyword evidence="3" id="KW-1185">Reference proteome</keyword>
<dbReference type="Gene3D" id="3.90.550.10">
    <property type="entry name" value="Spore Coat Polysaccharide Biosynthesis Protein SpsA, Chain A"/>
    <property type="match status" value="1"/>
</dbReference>
<dbReference type="InterPro" id="IPR050256">
    <property type="entry name" value="Glycosyltransferase_2"/>
</dbReference>
<accession>A0A133VNU2</accession>
<feature type="domain" description="Glycosyltransferase 2-like" evidence="1">
    <location>
        <begin position="6"/>
        <end position="126"/>
    </location>
</feature>
<dbReference type="CDD" id="cd04179">
    <property type="entry name" value="DPM_DPG-synthase_like"/>
    <property type="match status" value="1"/>
</dbReference>
<dbReference type="Proteomes" id="UP000070175">
    <property type="component" value="Unassembled WGS sequence"/>
</dbReference>
<dbReference type="PANTHER" id="PTHR48090">
    <property type="entry name" value="UNDECAPRENYL-PHOSPHATE 4-DEOXY-4-FORMAMIDO-L-ARABINOSE TRANSFERASE-RELATED"/>
    <property type="match status" value="1"/>
</dbReference>
<gene>
    <name evidence="2" type="ORF">AKJ56_01870</name>
</gene>
<evidence type="ECO:0000259" key="1">
    <source>
        <dbReference type="Pfam" id="PF00535"/>
    </source>
</evidence>
<evidence type="ECO:0000313" key="3">
    <source>
        <dbReference type="Proteomes" id="UP000070175"/>
    </source>
</evidence>
<comment type="caution">
    <text evidence="2">The sequence shown here is derived from an EMBL/GenBank/DDBJ whole genome shotgun (WGS) entry which is preliminary data.</text>
</comment>
<reference evidence="2 3" key="1">
    <citation type="journal article" date="2016" name="Sci. Rep.">
        <title>Metabolic traits of an uncultured archaeal lineage -MSBL1- from brine pools of the Red Sea.</title>
        <authorList>
            <person name="Mwirichia R."/>
            <person name="Alam I."/>
            <person name="Rashid M."/>
            <person name="Vinu M."/>
            <person name="Ba-Alawi W."/>
            <person name="Anthony Kamau A."/>
            <person name="Kamanda Ngugi D."/>
            <person name="Goker M."/>
            <person name="Klenk H.P."/>
            <person name="Bajic V."/>
            <person name="Stingl U."/>
        </authorList>
    </citation>
    <scope>NUCLEOTIDE SEQUENCE [LARGE SCALE GENOMIC DNA]</scope>
    <source>
        <strain evidence="2">SCGC-AAA382N08</strain>
    </source>
</reference>
<protein>
    <recommendedName>
        <fullName evidence="1">Glycosyltransferase 2-like domain-containing protein</fullName>
    </recommendedName>
</protein>
<dbReference type="InterPro" id="IPR001173">
    <property type="entry name" value="Glyco_trans_2-like"/>
</dbReference>
<dbReference type="PANTHER" id="PTHR48090:SF7">
    <property type="entry name" value="RFBJ PROTEIN"/>
    <property type="match status" value="1"/>
</dbReference>
<dbReference type="Pfam" id="PF00535">
    <property type="entry name" value="Glycos_transf_2"/>
    <property type="match status" value="1"/>
</dbReference>
<dbReference type="SUPFAM" id="SSF53448">
    <property type="entry name" value="Nucleotide-diphospho-sugar transferases"/>
    <property type="match status" value="1"/>
</dbReference>
<dbReference type="InterPro" id="IPR029044">
    <property type="entry name" value="Nucleotide-diphossugar_trans"/>
</dbReference>
<evidence type="ECO:0000313" key="2">
    <source>
        <dbReference type="EMBL" id="KXB08087.1"/>
    </source>
</evidence>
<dbReference type="EMBL" id="LHYJ01000028">
    <property type="protein sequence ID" value="KXB08087.1"/>
    <property type="molecule type" value="Genomic_DNA"/>
</dbReference>
<dbReference type="AlphaFoldDB" id="A0A133VNU2"/>
<organism evidence="2 3">
    <name type="scientific">candidate division MSBL1 archaeon SCGC-AAA382N08</name>
    <dbReference type="NCBI Taxonomy" id="1698285"/>
    <lineage>
        <taxon>Archaea</taxon>
        <taxon>Methanobacteriati</taxon>
        <taxon>Methanobacteriota</taxon>
        <taxon>candidate division MSBL1</taxon>
    </lineage>
</organism>
<sequence length="220" mass="24287">MSGKISIVISAYEEEKMIGSVIEGLKKEGYTQIIVVDDASEDKTAQIARSKEVKVIQHDQNRGLGAAIQTGLEEARKQNADIAVTFDADGQHNPKDIKRLIEALDGADLAVGVRDRRKMPLNKRLGNYALDVITHFLGGPLTDSQSGFRALGPNALEKIRIKSDRYSVSSEIMIQAKKKDLKLRTIPIEGIFTEYSKASGTTIASGIRIFFDLLRLKIFL</sequence>
<name>A0A133VNU2_9EURY</name>
<proteinExistence type="predicted"/>